<keyword evidence="1" id="KW-0812">Transmembrane</keyword>
<keyword evidence="1" id="KW-1133">Transmembrane helix</keyword>
<keyword evidence="1" id="KW-0472">Membrane</keyword>
<dbReference type="AlphaFoldDB" id="A0A6C0LZ14"/>
<organism evidence="2">
    <name type="scientific">viral metagenome</name>
    <dbReference type="NCBI Taxonomy" id="1070528"/>
    <lineage>
        <taxon>unclassified sequences</taxon>
        <taxon>metagenomes</taxon>
        <taxon>organismal metagenomes</taxon>
    </lineage>
</organism>
<dbReference type="EMBL" id="MN740632">
    <property type="protein sequence ID" value="QHU36096.1"/>
    <property type="molecule type" value="Genomic_DNA"/>
</dbReference>
<accession>A0A6C0LZ14</accession>
<evidence type="ECO:0000256" key="1">
    <source>
        <dbReference type="SAM" id="Phobius"/>
    </source>
</evidence>
<reference evidence="2" key="1">
    <citation type="journal article" date="2020" name="Nature">
        <title>Giant virus diversity and host interactions through global metagenomics.</title>
        <authorList>
            <person name="Schulz F."/>
            <person name="Roux S."/>
            <person name="Paez-Espino D."/>
            <person name="Jungbluth S."/>
            <person name="Walsh D.A."/>
            <person name="Denef V.J."/>
            <person name="McMahon K.D."/>
            <person name="Konstantinidis K.T."/>
            <person name="Eloe-Fadrosh E.A."/>
            <person name="Kyrpides N.C."/>
            <person name="Woyke T."/>
        </authorList>
    </citation>
    <scope>NUCLEOTIDE SEQUENCE</scope>
    <source>
        <strain evidence="2">GVMAG-S-1035124-57</strain>
    </source>
</reference>
<name>A0A6C0LZ14_9ZZZZ</name>
<feature type="transmembrane region" description="Helical" evidence="1">
    <location>
        <begin position="12"/>
        <end position="31"/>
    </location>
</feature>
<proteinExistence type="predicted"/>
<feature type="transmembrane region" description="Helical" evidence="1">
    <location>
        <begin position="92"/>
        <end position="112"/>
    </location>
</feature>
<sequence length="142" mass="15911">MPAHDLVIPQKHANVIWWAAWLSLGAAWHAVYIQQPGSAIVPTCVLCTSLNYWRNPVRTSWRRTVDISVVWGCLCYQNAIAYYMKRQQYQRVYFGCIAVSGACYALGHLLMALNMPRASAYAHAGIHVVANVGNIVLQRGHV</sequence>
<evidence type="ECO:0000313" key="2">
    <source>
        <dbReference type="EMBL" id="QHU36096.1"/>
    </source>
</evidence>
<protein>
    <submittedName>
        <fullName evidence="2">Uncharacterized protein</fullName>
    </submittedName>
</protein>